<dbReference type="HOGENOM" id="CLU_052677_0_0_1"/>
<evidence type="ECO:0000313" key="4">
    <source>
        <dbReference type="Proteomes" id="UP000054549"/>
    </source>
</evidence>
<keyword evidence="4" id="KW-1185">Reference proteome</keyword>
<dbReference type="OrthoDB" id="5427664at2759"/>
<feature type="transmembrane region" description="Helical" evidence="2">
    <location>
        <begin position="106"/>
        <end position="127"/>
    </location>
</feature>
<protein>
    <submittedName>
        <fullName evidence="3">Uncharacterized protein</fullName>
    </submittedName>
</protein>
<evidence type="ECO:0000313" key="3">
    <source>
        <dbReference type="EMBL" id="KIL56991.1"/>
    </source>
</evidence>
<feature type="transmembrane region" description="Helical" evidence="2">
    <location>
        <begin position="16"/>
        <end position="33"/>
    </location>
</feature>
<keyword evidence="2" id="KW-0812">Transmembrane</keyword>
<feature type="transmembrane region" description="Helical" evidence="2">
    <location>
        <begin position="166"/>
        <end position="188"/>
    </location>
</feature>
<organism evidence="3 4">
    <name type="scientific">Amanita muscaria (strain Koide BX008)</name>
    <dbReference type="NCBI Taxonomy" id="946122"/>
    <lineage>
        <taxon>Eukaryota</taxon>
        <taxon>Fungi</taxon>
        <taxon>Dikarya</taxon>
        <taxon>Basidiomycota</taxon>
        <taxon>Agaricomycotina</taxon>
        <taxon>Agaricomycetes</taxon>
        <taxon>Agaricomycetidae</taxon>
        <taxon>Agaricales</taxon>
        <taxon>Pluteineae</taxon>
        <taxon>Amanitaceae</taxon>
        <taxon>Amanita</taxon>
    </lineage>
</organism>
<feature type="transmembrane region" description="Helical" evidence="2">
    <location>
        <begin position="71"/>
        <end position="94"/>
    </location>
</feature>
<evidence type="ECO:0000256" key="2">
    <source>
        <dbReference type="SAM" id="Phobius"/>
    </source>
</evidence>
<feature type="region of interest" description="Disordered" evidence="1">
    <location>
        <begin position="265"/>
        <end position="294"/>
    </location>
</feature>
<evidence type="ECO:0000256" key="1">
    <source>
        <dbReference type="SAM" id="MobiDB-lite"/>
    </source>
</evidence>
<dbReference type="Proteomes" id="UP000054549">
    <property type="component" value="Unassembled WGS sequence"/>
</dbReference>
<keyword evidence="2" id="KW-1133">Transmembrane helix</keyword>
<sequence length="315" mass="34399">MSTCTTIDSNADVSGIGIRVNLYISMLLVAIIPETNQTTPLLNVLVTNAGISGLALLITAIVQTAQQNLSLYHAIFIIHILFFTGVLVAPTGNYKGNIRSHLRRAIVAFIMTYGSVLLFTGYAFYIWAKAPTFGKNSECNDQIMYVFFFASVSATVGWLRRLWMAGLGITLAMLTLIPLASCLCLYSFGGGGSRSSIRKTSIKVSKPLAAIYGVVMLELYEKRNLHLLTSGENDFTFGQIMALVQIISALNEVFHFLLGGCTGEEEEEKDDESTTSQPQQPDSTPPEKKGKGSSSGVLHVQILIVAQLHFRRSFL</sequence>
<accession>A0A0C2WJZ4</accession>
<feature type="transmembrane region" description="Helical" evidence="2">
    <location>
        <begin position="142"/>
        <end position="159"/>
    </location>
</feature>
<keyword evidence="2" id="KW-0472">Membrane</keyword>
<dbReference type="AlphaFoldDB" id="A0A0C2WJZ4"/>
<gene>
    <name evidence="3" type="ORF">M378DRAFT_88472</name>
</gene>
<feature type="transmembrane region" description="Helical" evidence="2">
    <location>
        <begin position="45"/>
        <end position="65"/>
    </location>
</feature>
<dbReference type="InParanoid" id="A0A0C2WJZ4"/>
<dbReference type="EMBL" id="KN818388">
    <property type="protein sequence ID" value="KIL56991.1"/>
    <property type="molecule type" value="Genomic_DNA"/>
</dbReference>
<name>A0A0C2WJZ4_AMAMK</name>
<reference evidence="3 4" key="1">
    <citation type="submission" date="2014-04" db="EMBL/GenBank/DDBJ databases">
        <title>Evolutionary Origins and Diversification of the Mycorrhizal Mutualists.</title>
        <authorList>
            <consortium name="DOE Joint Genome Institute"/>
            <consortium name="Mycorrhizal Genomics Consortium"/>
            <person name="Kohler A."/>
            <person name="Kuo A."/>
            <person name="Nagy L.G."/>
            <person name="Floudas D."/>
            <person name="Copeland A."/>
            <person name="Barry K.W."/>
            <person name="Cichocki N."/>
            <person name="Veneault-Fourrey C."/>
            <person name="LaButti K."/>
            <person name="Lindquist E.A."/>
            <person name="Lipzen A."/>
            <person name="Lundell T."/>
            <person name="Morin E."/>
            <person name="Murat C."/>
            <person name="Riley R."/>
            <person name="Ohm R."/>
            <person name="Sun H."/>
            <person name="Tunlid A."/>
            <person name="Henrissat B."/>
            <person name="Grigoriev I.V."/>
            <person name="Hibbett D.S."/>
            <person name="Martin F."/>
        </authorList>
    </citation>
    <scope>NUCLEOTIDE SEQUENCE [LARGE SCALE GENOMIC DNA]</scope>
    <source>
        <strain evidence="3 4">Koide BX008</strain>
    </source>
</reference>
<proteinExistence type="predicted"/>